<dbReference type="InterPro" id="IPR036705">
    <property type="entry name" value="Ribosyl_crysJ1_sf"/>
</dbReference>
<accession>A0A8W8MMM9</accession>
<dbReference type="InterPro" id="IPR050792">
    <property type="entry name" value="ADP-ribosylglycohydrolase"/>
</dbReference>
<keyword evidence="1" id="KW-0479">Metal-binding</keyword>
<dbReference type="Gene3D" id="1.10.4080.10">
    <property type="entry name" value="ADP-ribosylation/Crystallin J1"/>
    <property type="match status" value="1"/>
</dbReference>
<feature type="binding site" evidence="1">
    <location>
        <position position="58"/>
    </location>
    <ligand>
        <name>Mg(2+)</name>
        <dbReference type="ChEBI" id="CHEBI:18420"/>
        <label>1</label>
    </ligand>
</feature>
<dbReference type="Pfam" id="PF03747">
    <property type="entry name" value="ADP_ribosyl_GH"/>
    <property type="match status" value="1"/>
</dbReference>
<dbReference type="PANTHER" id="PTHR16222:SF40">
    <property type="entry name" value="ADP-RIBOSYLGLYCOHYDROLASE"/>
    <property type="match status" value="1"/>
</dbReference>
<dbReference type="EnsemblMetazoa" id="G33965.1">
    <property type="protein sequence ID" value="G33965.1:cds"/>
    <property type="gene ID" value="G33965"/>
</dbReference>
<dbReference type="PANTHER" id="PTHR16222">
    <property type="entry name" value="ADP-RIBOSYLGLYCOHYDROLASE"/>
    <property type="match status" value="1"/>
</dbReference>
<proteinExistence type="predicted"/>
<feature type="binding site" evidence="1">
    <location>
        <position position="56"/>
    </location>
    <ligand>
        <name>Mg(2+)</name>
        <dbReference type="ChEBI" id="CHEBI:18420"/>
        <label>1</label>
    </ligand>
</feature>
<feature type="binding site" evidence="1">
    <location>
        <position position="285"/>
    </location>
    <ligand>
        <name>Mg(2+)</name>
        <dbReference type="ChEBI" id="CHEBI:18420"/>
        <label>1</label>
    </ligand>
</feature>
<organism evidence="2 3">
    <name type="scientific">Magallana gigas</name>
    <name type="common">Pacific oyster</name>
    <name type="synonym">Crassostrea gigas</name>
    <dbReference type="NCBI Taxonomy" id="29159"/>
    <lineage>
        <taxon>Eukaryota</taxon>
        <taxon>Metazoa</taxon>
        <taxon>Spiralia</taxon>
        <taxon>Lophotrochozoa</taxon>
        <taxon>Mollusca</taxon>
        <taxon>Bivalvia</taxon>
        <taxon>Autobranchia</taxon>
        <taxon>Pteriomorphia</taxon>
        <taxon>Ostreida</taxon>
        <taxon>Ostreoidea</taxon>
        <taxon>Ostreidae</taxon>
        <taxon>Magallana</taxon>
    </lineage>
</organism>
<dbReference type="SUPFAM" id="SSF101478">
    <property type="entry name" value="ADP-ribosylglycohydrolase"/>
    <property type="match status" value="1"/>
</dbReference>
<evidence type="ECO:0000313" key="3">
    <source>
        <dbReference type="Proteomes" id="UP000005408"/>
    </source>
</evidence>
<evidence type="ECO:0000256" key="1">
    <source>
        <dbReference type="PIRSR" id="PIRSR605502-1"/>
    </source>
</evidence>
<dbReference type="GO" id="GO:0046872">
    <property type="term" value="F:metal ion binding"/>
    <property type="evidence" value="ECO:0007669"/>
    <property type="project" value="UniProtKB-KW"/>
</dbReference>
<name>A0A8W8MMM9_MAGGI</name>
<sequence>MLYGQCVGDALGLLTEFLTKKEAKQYFGKLKDCLEFEHKSLVDNPHQNRWNVGDWSDDSDQTILILISLTENKGEVNCRDIARRFLDWMKRGIPELGDYVGMGIGATTDRVIHHGSFLDDPMAAAESIWREGQGKVAPNGAVMRTSALGIHRFHDMDHVTKNAADVAKITHFDPRCQASSVAVSVAIAIMLQKKERHFNKAEGYNVPAIIQDSYDIAVKFIEIEEQKRELLSCMKCSDLKQLKLDESGKIGYTFKTLGSGFWALKQNDFRKAITKIVLQGGDADTNACVAGALLGCKLGIEAIPESWRNKLKHKDWLEQQIQKALESDEDICCINYYSHGTSCKECPAGYYGINCSDVCSTSYYGIGCTTKCECSPCHHIYGCMMITTVKQAIQMINTVKMEPTILCVHNYYCSSFVRLFDYDRIVIEQRFDSIFF</sequence>
<dbReference type="AlphaFoldDB" id="A0A8W8MMM9"/>
<comment type="cofactor">
    <cofactor evidence="1">
        <name>Mg(2+)</name>
        <dbReference type="ChEBI" id="CHEBI:18420"/>
    </cofactor>
    <text evidence="1">Binds 2 magnesium ions per subunit.</text>
</comment>
<evidence type="ECO:0000313" key="2">
    <source>
        <dbReference type="EnsemblMetazoa" id="G33965.1:cds"/>
    </source>
</evidence>
<keyword evidence="3" id="KW-1185">Reference proteome</keyword>
<keyword evidence="1" id="KW-0460">Magnesium</keyword>
<feature type="binding site" evidence="1">
    <location>
        <position position="57"/>
    </location>
    <ligand>
        <name>Mg(2+)</name>
        <dbReference type="ChEBI" id="CHEBI:18420"/>
        <label>1</label>
    </ligand>
</feature>
<reference evidence="2" key="1">
    <citation type="submission" date="2022-08" db="UniProtKB">
        <authorList>
            <consortium name="EnsemblMetazoa"/>
        </authorList>
    </citation>
    <scope>IDENTIFICATION</scope>
    <source>
        <strain evidence="2">05x7-T-G4-1.051#20</strain>
    </source>
</reference>
<evidence type="ECO:0008006" key="4">
    <source>
        <dbReference type="Google" id="ProtNLM"/>
    </source>
</evidence>
<feature type="binding site" evidence="1">
    <location>
        <position position="284"/>
    </location>
    <ligand>
        <name>Mg(2+)</name>
        <dbReference type="ChEBI" id="CHEBI:18420"/>
        <label>1</label>
    </ligand>
</feature>
<protein>
    <recommendedName>
        <fullName evidence="4">Poly(ADP-ribose) glycohydrolase ARH3</fullName>
    </recommendedName>
</protein>
<feature type="binding site" evidence="1">
    <location>
        <position position="282"/>
    </location>
    <ligand>
        <name>Mg(2+)</name>
        <dbReference type="ChEBI" id="CHEBI:18420"/>
        <label>1</label>
    </ligand>
</feature>
<dbReference type="InterPro" id="IPR005502">
    <property type="entry name" value="Ribosyl_crysJ1"/>
</dbReference>
<dbReference type="Proteomes" id="UP000005408">
    <property type="component" value="Unassembled WGS sequence"/>
</dbReference>